<evidence type="ECO:0000313" key="2">
    <source>
        <dbReference type="EMBL" id="GIY98865.1"/>
    </source>
</evidence>
<feature type="compositionally biased region" description="Low complexity" evidence="1">
    <location>
        <begin position="34"/>
        <end position="45"/>
    </location>
</feature>
<name>A0AAV4XYG7_CAEEX</name>
<evidence type="ECO:0000313" key="3">
    <source>
        <dbReference type="Proteomes" id="UP001054945"/>
    </source>
</evidence>
<dbReference type="Proteomes" id="UP001054945">
    <property type="component" value="Unassembled WGS sequence"/>
</dbReference>
<dbReference type="AlphaFoldDB" id="A0AAV4XYG7"/>
<keyword evidence="3" id="KW-1185">Reference proteome</keyword>
<feature type="region of interest" description="Disordered" evidence="1">
    <location>
        <begin position="1"/>
        <end position="48"/>
    </location>
</feature>
<sequence>MDEAGDITSSTALLDDDGDGARHAQPVPSTPSKNDAPANGANNANVHQKFLQHPIKKTLLPPRSNTHHLHSATCVSIYLTPNHHQTVNRTATPTACHPLRTLPLGERSRNCASSSEPLPFSVNAFLSPLAGPRFSQSSSLDTAPEPT</sequence>
<accession>A0AAV4XYG7</accession>
<dbReference type="EMBL" id="BPLR01000979">
    <property type="protein sequence ID" value="GIY98865.1"/>
    <property type="molecule type" value="Genomic_DNA"/>
</dbReference>
<organism evidence="2 3">
    <name type="scientific">Caerostris extrusa</name>
    <name type="common">Bark spider</name>
    <name type="synonym">Caerostris bankana</name>
    <dbReference type="NCBI Taxonomy" id="172846"/>
    <lineage>
        <taxon>Eukaryota</taxon>
        <taxon>Metazoa</taxon>
        <taxon>Ecdysozoa</taxon>
        <taxon>Arthropoda</taxon>
        <taxon>Chelicerata</taxon>
        <taxon>Arachnida</taxon>
        <taxon>Araneae</taxon>
        <taxon>Araneomorphae</taxon>
        <taxon>Entelegynae</taxon>
        <taxon>Araneoidea</taxon>
        <taxon>Araneidae</taxon>
        <taxon>Caerostris</taxon>
    </lineage>
</organism>
<gene>
    <name evidence="2" type="primary">PRTG</name>
    <name evidence="2" type="ORF">CEXT_437431</name>
</gene>
<reference evidence="2 3" key="1">
    <citation type="submission" date="2021-06" db="EMBL/GenBank/DDBJ databases">
        <title>Caerostris extrusa draft genome.</title>
        <authorList>
            <person name="Kono N."/>
            <person name="Arakawa K."/>
        </authorList>
    </citation>
    <scope>NUCLEOTIDE SEQUENCE [LARGE SCALE GENOMIC DNA]</scope>
</reference>
<protein>
    <submittedName>
        <fullName evidence="2">Protogenin</fullName>
    </submittedName>
</protein>
<proteinExistence type="predicted"/>
<evidence type="ECO:0000256" key="1">
    <source>
        <dbReference type="SAM" id="MobiDB-lite"/>
    </source>
</evidence>
<comment type="caution">
    <text evidence="2">The sequence shown here is derived from an EMBL/GenBank/DDBJ whole genome shotgun (WGS) entry which is preliminary data.</text>
</comment>